<dbReference type="NCBIfam" id="NF008907">
    <property type="entry name" value="PRK12270.1"/>
    <property type="match status" value="1"/>
</dbReference>
<dbReference type="InterPro" id="IPR029061">
    <property type="entry name" value="THDP-binding"/>
</dbReference>
<dbReference type="Gene3D" id="3.40.50.970">
    <property type="match status" value="1"/>
</dbReference>
<dbReference type="GO" id="GO:0045252">
    <property type="term" value="C:oxoglutarate dehydrogenase complex"/>
    <property type="evidence" value="ECO:0007669"/>
    <property type="project" value="TreeGrafter"/>
</dbReference>
<dbReference type="CDD" id="cd02016">
    <property type="entry name" value="TPP_E1_OGDC_like"/>
    <property type="match status" value="1"/>
</dbReference>
<organism evidence="8 9">
    <name type="scientific">Cruoricaptor ignavus</name>
    <dbReference type="NCBI Taxonomy" id="1118202"/>
    <lineage>
        <taxon>Bacteria</taxon>
        <taxon>Pseudomonadati</taxon>
        <taxon>Bacteroidota</taxon>
        <taxon>Flavobacteriia</taxon>
        <taxon>Flavobacteriales</taxon>
        <taxon>Weeksellaceae</taxon>
        <taxon>Cruoricaptor</taxon>
    </lineage>
</organism>
<dbReference type="NCBIfam" id="NF006914">
    <property type="entry name" value="PRK09404.1"/>
    <property type="match status" value="1"/>
</dbReference>
<dbReference type="Gene3D" id="3.40.50.11610">
    <property type="entry name" value="Multifunctional 2-oxoglutarate metabolism enzyme, C-terminal domain"/>
    <property type="match status" value="1"/>
</dbReference>
<comment type="similarity">
    <text evidence="3">Belongs to the alpha-ketoglutarate dehydrogenase family.</text>
</comment>
<dbReference type="SMART" id="SM00861">
    <property type="entry name" value="Transket_pyr"/>
    <property type="match status" value="1"/>
</dbReference>
<feature type="domain" description="Transketolase-like pyrimidine-binding" evidence="7">
    <location>
        <begin position="597"/>
        <end position="788"/>
    </location>
</feature>
<dbReference type="Pfam" id="PF02779">
    <property type="entry name" value="Transket_pyr"/>
    <property type="match status" value="1"/>
</dbReference>
<protein>
    <recommendedName>
        <fullName evidence="4">oxoglutarate dehydrogenase (succinyl-transferring)</fullName>
        <ecNumber evidence="4">1.2.4.2</ecNumber>
    </recommendedName>
</protein>
<dbReference type="PIRSF" id="PIRSF000157">
    <property type="entry name" value="Oxoglu_dh_E1"/>
    <property type="match status" value="1"/>
</dbReference>
<keyword evidence="6" id="KW-0786">Thiamine pyrophosphate</keyword>
<keyword evidence="9" id="KW-1185">Reference proteome</keyword>
<dbReference type="Gene3D" id="3.40.50.12470">
    <property type="match status" value="1"/>
</dbReference>
<dbReference type="GO" id="GO:0006099">
    <property type="term" value="P:tricarboxylic acid cycle"/>
    <property type="evidence" value="ECO:0007669"/>
    <property type="project" value="TreeGrafter"/>
</dbReference>
<dbReference type="STRING" id="1118202.SAMN05443429_102294"/>
<dbReference type="PANTHER" id="PTHR23152">
    <property type="entry name" value="2-OXOGLUTARATE DEHYDROGENASE"/>
    <property type="match status" value="1"/>
</dbReference>
<dbReference type="GO" id="GO:0005829">
    <property type="term" value="C:cytosol"/>
    <property type="evidence" value="ECO:0007669"/>
    <property type="project" value="TreeGrafter"/>
</dbReference>
<evidence type="ECO:0000256" key="1">
    <source>
        <dbReference type="ARBA" id="ARBA00001964"/>
    </source>
</evidence>
<dbReference type="Pfam" id="PF00676">
    <property type="entry name" value="E1_dh"/>
    <property type="match status" value="1"/>
</dbReference>
<dbReference type="InterPro" id="IPR042179">
    <property type="entry name" value="KGD_C_sf"/>
</dbReference>
<dbReference type="EMBL" id="FQYI01000002">
    <property type="protein sequence ID" value="SHI58406.1"/>
    <property type="molecule type" value="Genomic_DNA"/>
</dbReference>
<accession>A0A1M6CBM8</accession>
<dbReference type="Pfam" id="PF16870">
    <property type="entry name" value="OxoGdeHyase_C"/>
    <property type="match status" value="1"/>
</dbReference>
<evidence type="ECO:0000256" key="3">
    <source>
        <dbReference type="ARBA" id="ARBA00006936"/>
    </source>
</evidence>
<evidence type="ECO:0000313" key="9">
    <source>
        <dbReference type="Proteomes" id="UP000184335"/>
    </source>
</evidence>
<dbReference type="InterPro" id="IPR031717">
    <property type="entry name" value="ODO-1/KGD_C"/>
</dbReference>
<dbReference type="Gene3D" id="1.10.287.1150">
    <property type="entry name" value="TPP helical domain"/>
    <property type="match status" value="1"/>
</dbReference>
<dbReference type="NCBIfam" id="TIGR00239">
    <property type="entry name" value="2oxo_dh_E1"/>
    <property type="match status" value="1"/>
</dbReference>
<evidence type="ECO:0000256" key="2">
    <source>
        <dbReference type="ARBA" id="ARBA00003906"/>
    </source>
</evidence>
<dbReference type="PANTHER" id="PTHR23152:SF4">
    <property type="entry name" value="2-OXOADIPATE DEHYDROGENASE COMPLEX COMPONENT E1"/>
    <property type="match status" value="1"/>
</dbReference>
<reference evidence="8 9" key="1">
    <citation type="submission" date="2016-11" db="EMBL/GenBank/DDBJ databases">
        <authorList>
            <person name="Jaros S."/>
            <person name="Januszkiewicz K."/>
            <person name="Wedrychowicz H."/>
        </authorList>
    </citation>
    <scope>NUCLEOTIDE SEQUENCE [LARGE SCALE GENOMIC DNA]</scope>
    <source>
        <strain evidence="8 9">DSM 25479</strain>
    </source>
</reference>
<name>A0A1M6CBM8_9FLAO</name>
<sequence>MDKYSFLNAAHSQLIADLYDQYLKYPDSVEPSWKAFFQGFDFARENYGENFFDEETTHPQAEVPAKAQQVQQMAQAVQSGEVPEDIRKEFNVMNLIDAYRRRGHLFTKTNPVRERRSYEPTLDVENFGLSQQDLNKKFSCATETGMPGPATLQEIINHLQEIYCDSIGVEYMHIRHVEEVEFIRQWLQQNENHPELSAEEKTDILHKLNQAVAFENFLHTKFVGQKRFSLEGGETLIPALDQLITRSSQHGVDEVVLGMAHRGRLNVLANIFGKSYKQIFSEFEGKEFEEDVFSGDVKYHLGSSRIVEMASGEEVAINLTPNPSHLETVASLVEGISRAKVDHKYHDFSKVLPVIIHGDGAAAAQGIVYEVAQMMTLEGYKTGGSIHIVINNQVSFTTNYLDARSSTYCTDVAKVTDSPIMHVNADDVEAVVHAMHFAADFRAKFGKDVYIDLLGYRKYGHNEGDEPRFTQPHLYKIIAKHPNPREIYKEKLLKDEIVSNEVLKKMESDFKALLNEDFDASKEIERNRIDTFMGDDWKDFVYSKSGDVLKKVDTGYDLEKLKELAVEMSTLPSDKKFINKITRLFDNRLKMIKENTLDWALGEWLAYATLLKENHGVRISGEDVERGTFSHRHAVLKTEDAEEEYIPLRHISDSQFDIYNSLLSEYGVLGFDYGYAMASPNTLTIWEAQFGDFANGAQIIIDQYLVAAEEKWRVQNGIVLLLPHGAEGQGAEHSSARLERFLTLCANDNIIVGNFTTPANLFHAFRRQLKWGFRKPLVVMSPKSLLRHPRVISTFEDLANGEFQTIIDDENANSDKVEKLVFCSGKLYYELLAKKEELGAENVALVRMEQLYPLDMEKIQQIFDKYSSRKELIWAQEEPENMGAWSYILRNFRDAGFKVFAAPASGVPAPGSHKRFEFNQKNIINGVFGEAGDSDTEIIEK</sequence>
<evidence type="ECO:0000256" key="5">
    <source>
        <dbReference type="ARBA" id="ARBA00023002"/>
    </source>
</evidence>
<dbReference type="OrthoDB" id="9759785at2"/>
<comment type="cofactor">
    <cofactor evidence="1">
        <name>thiamine diphosphate</name>
        <dbReference type="ChEBI" id="CHEBI:58937"/>
    </cofactor>
</comment>
<dbReference type="InterPro" id="IPR011603">
    <property type="entry name" value="2oxoglutarate_DH_E1"/>
</dbReference>
<evidence type="ECO:0000256" key="6">
    <source>
        <dbReference type="ARBA" id="ARBA00023052"/>
    </source>
</evidence>
<dbReference type="GO" id="GO:0030976">
    <property type="term" value="F:thiamine pyrophosphate binding"/>
    <property type="evidence" value="ECO:0007669"/>
    <property type="project" value="InterPro"/>
</dbReference>
<dbReference type="AlphaFoldDB" id="A0A1M6CBM8"/>
<dbReference type="Proteomes" id="UP000184335">
    <property type="component" value="Unassembled WGS sequence"/>
</dbReference>
<gene>
    <name evidence="8" type="ORF">SAMN05443429_102294</name>
</gene>
<proteinExistence type="inferred from homology"/>
<dbReference type="RefSeq" id="WP_073178498.1">
    <property type="nucleotide sequence ID" value="NZ_FQYI01000002.1"/>
</dbReference>
<evidence type="ECO:0000313" key="8">
    <source>
        <dbReference type="EMBL" id="SHI58406.1"/>
    </source>
</evidence>
<dbReference type="InterPro" id="IPR001017">
    <property type="entry name" value="DH_E1"/>
</dbReference>
<evidence type="ECO:0000256" key="4">
    <source>
        <dbReference type="ARBA" id="ARBA00012280"/>
    </source>
</evidence>
<dbReference type="InterPro" id="IPR005475">
    <property type="entry name" value="Transketolase-like_Pyr-bd"/>
</dbReference>
<dbReference type="EC" id="1.2.4.2" evidence="4"/>
<dbReference type="InterPro" id="IPR032106">
    <property type="entry name" value="2-oxogl_dehyd_N"/>
</dbReference>
<comment type="function">
    <text evidence="2">E1 component of the 2-oxoglutarate dehydrogenase (OGDH) complex which catalyzes the decarboxylation of 2-oxoglutarate, the first step in the conversion of 2-oxoglutarate to succinyl-CoA and CO(2).</text>
</comment>
<keyword evidence="5" id="KW-0560">Oxidoreductase</keyword>
<dbReference type="Pfam" id="PF16078">
    <property type="entry name" value="2-oxogl_dehyd_N"/>
    <property type="match status" value="1"/>
</dbReference>
<dbReference type="SUPFAM" id="SSF52518">
    <property type="entry name" value="Thiamin diphosphate-binding fold (THDP-binding)"/>
    <property type="match status" value="2"/>
</dbReference>
<dbReference type="GO" id="GO:0004591">
    <property type="term" value="F:oxoglutarate dehydrogenase (succinyl-transferring) activity"/>
    <property type="evidence" value="ECO:0007669"/>
    <property type="project" value="UniProtKB-EC"/>
</dbReference>
<evidence type="ECO:0000259" key="7">
    <source>
        <dbReference type="SMART" id="SM00861"/>
    </source>
</evidence>